<dbReference type="InterPro" id="IPR015943">
    <property type="entry name" value="WD40/YVTN_repeat-like_dom_sf"/>
</dbReference>
<keyword evidence="16" id="KW-1185">Reference proteome</keyword>
<keyword evidence="6" id="KW-0677">Repeat</keyword>
<evidence type="ECO:0000256" key="11">
    <source>
        <dbReference type="PROSITE-ProRule" id="PRU00221"/>
    </source>
</evidence>
<name>A0A9P8S9P3_9HYPO</name>
<evidence type="ECO:0000256" key="7">
    <source>
        <dbReference type="ARBA" id="ARBA00022829"/>
    </source>
</evidence>
<dbReference type="SMART" id="SM00320">
    <property type="entry name" value="WD40"/>
    <property type="match status" value="7"/>
</dbReference>
<dbReference type="SUPFAM" id="SSF51161">
    <property type="entry name" value="Trimeric LpxA-like enzymes"/>
    <property type="match status" value="1"/>
</dbReference>
<accession>A0A9P8S9P3</accession>
<evidence type="ECO:0000256" key="4">
    <source>
        <dbReference type="ARBA" id="ARBA00022664"/>
    </source>
</evidence>
<evidence type="ECO:0000256" key="9">
    <source>
        <dbReference type="ARBA" id="ARBA00025498"/>
    </source>
</evidence>
<feature type="repeat" description="WD" evidence="11">
    <location>
        <begin position="468"/>
        <end position="509"/>
    </location>
</feature>
<dbReference type="SMART" id="SM01266">
    <property type="entry name" value="Mac"/>
    <property type="match status" value="1"/>
</dbReference>
<reference evidence="15 16" key="1">
    <citation type="submission" date="2020-07" db="EMBL/GenBank/DDBJ databases">
        <title>Metarhizium humberi genome.</title>
        <authorList>
            <person name="Lysoe E."/>
        </authorList>
    </citation>
    <scope>NUCLEOTIDE SEQUENCE [LARGE SCALE GENOMIC DNA]</scope>
    <source>
        <strain evidence="15 16">ESALQ1638</strain>
    </source>
</reference>
<evidence type="ECO:0000256" key="6">
    <source>
        <dbReference type="ARBA" id="ARBA00022737"/>
    </source>
</evidence>
<dbReference type="GO" id="GO:0016407">
    <property type="term" value="F:acetyltransferase activity"/>
    <property type="evidence" value="ECO:0007669"/>
    <property type="project" value="InterPro"/>
</dbReference>
<comment type="subcellular location">
    <subcellularLocation>
        <location evidence="1 12">Nucleus</location>
    </subcellularLocation>
</comment>
<feature type="compositionally biased region" description="Pro residues" evidence="13">
    <location>
        <begin position="741"/>
        <end position="784"/>
    </location>
</feature>
<feature type="compositionally biased region" description="Low complexity" evidence="13">
    <location>
        <begin position="714"/>
        <end position="726"/>
    </location>
</feature>
<keyword evidence="7" id="KW-0159">Chromosome partition</keyword>
<evidence type="ECO:0000256" key="13">
    <source>
        <dbReference type="SAM" id="MobiDB-lite"/>
    </source>
</evidence>
<proteinExistence type="inferred from homology"/>
<dbReference type="GO" id="GO:0005847">
    <property type="term" value="C:mRNA cleavage and polyadenylation specificity factor complex"/>
    <property type="evidence" value="ECO:0007669"/>
    <property type="project" value="TreeGrafter"/>
</dbReference>
<dbReference type="Gene3D" id="2.160.10.10">
    <property type="entry name" value="Hexapeptide repeat proteins"/>
    <property type="match status" value="1"/>
</dbReference>
<dbReference type="CDD" id="cd03357">
    <property type="entry name" value="LbH_MAT_GAT"/>
    <property type="match status" value="1"/>
</dbReference>
<sequence>MPPAPLSQTKQKMLRGEMYHAFIPELVADRGRAKAAMRRYNAAVGEVSRREEVRLWREVVGDTTPLPPELPDAAEDEAQFEDDPIVDVPVLVDYGTQVKLGKGVFINSNSTWIDTCPITVGDRTMFGPNVSLYSGKHPLEPEIRNGIKGPESGAPITIGEDCWIGGSAIILPGVTIGRGSTVGAGSVVTKVRFACMEMLGRIEADIFTGRATVSRGCGQPCTHYTQDKVHIGSGAERVVERVKVGGMKAHVTIAHSMAYEPRGEHGGGGQDGTSMKARGRRPVTDYSSTVTHWLRNRVPNYKGSYNGEAERPSASYIVDMLPPAARPTNAADTIPIKHLHSSLNKIKHPINVVRWTPEGRRLLTASTSGEFTLWNGTGFNFETIMQAHDSAIRALEYSHSDDWLISGDHDGLIKYWQPNFNNVQSINAHSDPIRDLAFSPNDSKFVSASDDSTLKIFDFALGQMESKLEGHGWDAKSVDWHPTKGLLVSGSKDHLVKLWDPRTTRCLTTLHGHKSTITKVMFERVRGACLATSARDQTARVFDLRMMRDICLLKGHEKDISTLTFHPVHANLLTTGGMDGALFHYLLDSPNPPAGQPLTVAPYDSMDPSTTPAQSVWPMHRIPFAHDYAVWSLDWHPLGHILASGSNDRITRFWTRARPGDADVSQDRYHIGEAAAEAQGTWDRRGNRRQRQEEEQQEMEDEMDALVDQDATKLPAPASLPGIPGLPLGGGSALPGLTAGLPPPPPIPGVGSNGPPPPPFPLPGLNGAPPPPLPGLDPNHPPDPAQLLEMMKKAGVPLPPPGALPPGLIPPMGAIPPPGNFPFPVPPPPMHTEENDTRRRAPLPSQEESLRQEQRQGKYTRAR</sequence>
<feature type="compositionally biased region" description="Acidic residues" evidence="13">
    <location>
        <begin position="695"/>
        <end position="707"/>
    </location>
</feature>
<evidence type="ECO:0000256" key="2">
    <source>
        <dbReference type="ARBA" id="ARBA00007274"/>
    </source>
</evidence>
<evidence type="ECO:0000256" key="3">
    <source>
        <dbReference type="ARBA" id="ARBA00022574"/>
    </source>
</evidence>
<dbReference type="InterPro" id="IPR001680">
    <property type="entry name" value="WD40_rpt"/>
</dbReference>
<evidence type="ECO:0000313" key="15">
    <source>
        <dbReference type="EMBL" id="KAH0598519.1"/>
    </source>
</evidence>
<feature type="compositionally biased region" description="Basic and acidic residues" evidence="13">
    <location>
        <begin position="682"/>
        <end position="694"/>
    </location>
</feature>
<dbReference type="InterPro" id="IPR036322">
    <property type="entry name" value="WD40_repeat_dom_sf"/>
</dbReference>
<dbReference type="InterPro" id="IPR001451">
    <property type="entry name" value="Hexapep"/>
</dbReference>
<dbReference type="FunFam" id="2.130.10.10:FF:002008">
    <property type="entry name" value="Polyadenylation factor subunit 2"/>
    <property type="match status" value="1"/>
</dbReference>
<dbReference type="AlphaFoldDB" id="A0A9P8S9P3"/>
<dbReference type="CDD" id="cd00200">
    <property type="entry name" value="WD40"/>
    <property type="match status" value="1"/>
</dbReference>
<keyword evidence="4 12" id="KW-0507">mRNA processing</keyword>
<dbReference type="EMBL" id="JACEFI010000005">
    <property type="protein sequence ID" value="KAH0598519.1"/>
    <property type="molecule type" value="Genomic_DNA"/>
</dbReference>
<dbReference type="SUPFAM" id="SSF50978">
    <property type="entry name" value="WD40 repeat-like"/>
    <property type="match status" value="1"/>
</dbReference>
<dbReference type="Pfam" id="PF12464">
    <property type="entry name" value="Mac"/>
    <property type="match status" value="1"/>
</dbReference>
<dbReference type="InterPro" id="IPR011004">
    <property type="entry name" value="Trimer_LpxA-like_sf"/>
</dbReference>
<dbReference type="GO" id="GO:0007059">
    <property type="term" value="P:chromosome segregation"/>
    <property type="evidence" value="ECO:0007669"/>
    <property type="project" value="UniProtKB-KW"/>
</dbReference>
<feature type="domain" description="Maltose/galactoside acetyltransferase" evidence="14">
    <location>
        <begin position="10"/>
        <end position="65"/>
    </location>
</feature>
<dbReference type="InterPro" id="IPR045245">
    <property type="entry name" value="Pfs2-like"/>
</dbReference>
<dbReference type="Gene3D" id="2.130.10.10">
    <property type="entry name" value="YVTN repeat-like/Quinoprotein amine dehydrogenase"/>
    <property type="match status" value="2"/>
</dbReference>
<dbReference type="PANTHER" id="PTHR22836:SF0">
    <property type="entry name" value="PRE-MRNA 3' END PROCESSING PROTEIN WDR33"/>
    <property type="match status" value="1"/>
</dbReference>
<feature type="repeat" description="WD" evidence="11">
    <location>
        <begin position="385"/>
        <end position="417"/>
    </location>
</feature>
<dbReference type="InterPro" id="IPR024688">
    <property type="entry name" value="Mac_dom"/>
</dbReference>
<dbReference type="GO" id="GO:0031124">
    <property type="term" value="P:mRNA 3'-end processing"/>
    <property type="evidence" value="ECO:0007669"/>
    <property type="project" value="UniProtKB-UniRule"/>
</dbReference>
<evidence type="ECO:0000259" key="14">
    <source>
        <dbReference type="SMART" id="SM01266"/>
    </source>
</evidence>
<feature type="repeat" description="WD" evidence="11">
    <location>
        <begin position="426"/>
        <end position="467"/>
    </location>
</feature>
<organism evidence="15 16">
    <name type="scientific">Metarhizium humberi</name>
    <dbReference type="NCBI Taxonomy" id="2596975"/>
    <lineage>
        <taxon>Eukaryota</taxon>
        <taxon>Fungi</taxon>
        <taxon>Dikarya</taxon>
        <taxon>Ascomycota</taxon>
        <taxon>Pezizomycotina</taxon>
        <taxon>Sordariomycetes</taxon>
        <taxon>Hypocreomycetidae</taxon>
        <taxon>Hypocreales</taxon>
        <taxon>Clavicipitaceae</taxon>
        <taxon>Metarhizium</taxon>
    </lineage>
</organism>
<keyword evidence="3 11" id="KW-0853">WD repeat</keyword>
<comment type="similarity">
    <text evidence="2">Belongs to the transferase hexapeptide repeat family.</text>
</comment>
<protein>
    <recommendedName>
        <fullName evidence="10 12">Polyadenylation factor subunit 2</fullName>
    </recommendedName>
</protein>
<dbReference type="PROSITE" id="PS50082">
    <property type="entry name" value="WD_REPEATS_2"/>
    <property type="match status" value="5"/>
</dbReference>
<evidence type="ECO:0000256" key="5">
    <source>
        <dbReference type="ARBA" id="ARBA00022679"/>
    </source>
</evidence>
<comment type="caution">
    <text evidence="15">The sequence shown here is derived from an EMBL/GenBank/DDBJ whole genome shotgun (WGS) entry which is preliminary data.</text>
</comment>
<dbReference type="Pfam" id="PF14602">
    <property type="entry name" value="Hexapep_2"/>
    <property type="match status" value="1"/>
</dbReference>
<feature type="region of interest" description="Disordered" evidence="13">
    <location>
        <begin position="260"/>
        <end position="282"/>
    </location>
</feature>
<dbReference type="PANTHER" id="PTHR22836">
    <property type="entry name" value="WD40 REPEAT PROTEIN"/>
    <property type="match status" value="1"/>
</dbReference>
<evidence type="ECO:0000313" key="16">
    <source>
        <dbReference type="Proteomes" id="UP000764110"/>
    </source>
</evidence>
<feature type="compositionally biased region" description="Pro residues" evidence="13">
    <location>
        <begin position="797"/>
        <end position="830"/>
    </location>
</feature>
<evidence type="ECO:0000256" key="10">
    <source>
        <dbReference type="ARBA" id="ARBA00026154"/>
    </source>
</evidence>
<gene>
    <name evidence="15" type="ORF">MHUMG1_03818</name>
</gene>
<feature type="region of interest" description="Disordered" evidence="13">
    <location>
        <begin position="674"/>
        <end position="863"/>
    </location>
</feature>
<dbReference type="PROSITE" id="PS50294">
    <property type="entry name" value="WD_REPEATS_REGION"/>
    <property type="match status" value="4"/>
</dbReference>
<comment type="function">
    <text evidence="9">Required for 3'-end cleavage and polyadenylation of pre-mRNAs. Also involved in chromosome segregation where it has a role in chromosome attachment to the mitotic spindle.</text>
</comment>
<feature type="repeat" description="WD" evidence="11">
    <location>
        <begin position="343"/>
        <end position="375"/>
    </location>
</feature>
<evidence type="ECO:0000256" key="1">
    <source>
        <dbReference type="ARBA" id="ARBA00004123"/>
    </source>
</evidence>
<evidence type="ECO:0000256" key="8">
    <source>
        <dbReference type="ARBA" id="ARBA00023242"/>
    </source>
</evidence>
<keyword evidence="8 12" id="KW-0539">Nucleus</keyword>
<feature type="repeat" description="WD" evidence="11">
    <location>
        <begin position="623"/>
        <end position="654"/>
    </location>
</feature>
<evidence type="ECO:0000256" key="12">
    <source>
        <dbReference type="RuleBase" id="RU369034"/>
    </source>
</evidence>
<keyword evidence="5" id="KW-0808">Transferase</keyword>
<dbReference type="Proteomes" id="UP000764110">
    <property type="component" value="Unassembled WGS sequence"/>
</dbReference>
<dbReference type="FunFam" id="2.130.10.10:FF:001039">
    <property type="entry name" value="Polyadenylation factor subunit 2"/>
    <property type="match status" value="1"/>
</dbReference>
<dbReference type="Pfam" id="PF00400">
    <property type="entry name" value="WD40"/>
    <property type="match status" value="6"/>
</dbReference>